<evidence type="ECO:0000313" key="13">
    <source>
        <dbReference type="EMBL" id="VVD86790.1"/>
    </source>
</evidence>
<keyword evidence="7" id="KW-0406">Ion transport</keyword>
<dbReference type="SUPFAM" id="SSF56935">
    <property type="entry name" value="Porins"/>
    <property type="match status" value="1"/>
</dbReference>
<name>A0A5E4TFK7_9BURK</name>
<keyword evidence="6 11" id="KW-0732">Signal</keyword>
<evidence type="ECO:0000256" key="2">
    <source>
        <dbReference type="ARBA" id="ARBA00011233"/>
    </source>
</evidence>
<feature type="domain" description="Porin" evidence="12">
    <location>
        <begin position="13"/>
        <end position="336"/>
    </location>
</feature>
<evidence type="ECO:0000256" key="5">
    <source>
        <dbReference type="ARBA" id="ARBA00022692"/>
    </source>
</evidence>
<dbReference type="Proteomes" id="UP000406256">
    <property type="component" value="Unassembled WGS sequence"/>
</dbReference>
<evidence type="ECO:0000313" key="14">
    <source>
        <dbReference type="Proteomes" id="UP000406256"/>
    </source>
</evidence>
<evidence type="ECO:0000256" key="9">
    <source>
        <dbReference type="ARBA" id="ARBA00023136"/>
    </source>
</evidence>
<keyword evidence="10" id="KW-0998">Cell outer membrane</keyword>
<dbReference type="RefSeq" id="WP_150668150.1">
    <property type="nucleotide sequence ID" value="NZ_CABPSB010000003.1"/>
</dbReference>
<evidence type="ECO:0000256" key="11">
    <source>
        <dbReference type="SAM" id="SignalP"/>
    </source>
</evidence>
<dbReference type="CDD" id="cd00342">
    <property type="entry name" value="gram_neg_porins"/>
    <property type="match status" value="1"/>
</dbReference>
<evidence type="ECO:0000256" key="3">
    <source>
        <dbReference type="ARBA" id="ARBA00022448"/>
    </source>
</evidence>
<dbReference type="GO" id="GO:0015288">
    <property type="term" value="F:porin activity"/>
    <property type="evidence" value="ECO:0007669"/>
    <property type="project" value="UniProtKB-KW"/>
</dbReference>
<evidence type="ECO:0000256" key="7">
    <source>
        <dbReference type="ARBA" id="ARBA00023065"/>
    </source>
</evidence>
<dbReference type="PANTHER" id="PTHR34501">
    <property type="entry name" value="PROTEIN YDDL-RELATED"/>
    <property type="match status" value="1"/>
</dbReference>
<keyword evidence="3" id="KW-0813">Transport</keyword>
<dbReference type="EMBL" id="CABPSB010000003">
    <property type="protein sequence ID" value="VVD86790.1"/>
    <property type="molecule type" value="Genomic_DNA"/>
</dbReference>
<keyword evidence="9" id="KW-0472">Membrane</keyword>
<feature type="chain" id="PRO_5023125470" evidence="11">
    <location>
        <begin position="26"/>
        <end position="352"/>
    </location>
</feature>
<dbReference type="PANTHER" id="PTHR34501:SF9">
    <property type="entry name" value="MAJOR OUTER MEMBRANE PROTEIN P.IA"/>
    <property type="match status" value="1"/>
</dbReference>
<gene>
    <name evidence="13" type="ORF">PAN31108_01414</name>
</gene>
<proteinExistence type="predicted"/>
<dbReference type="AlphaFoldDB" id="A0A5E4TFK7"/>
<dbReference type="Pfam" id="PF13609">
    <property type="entry name" value="Porin_4"/>
    <property type="match status" value="1"/>
</dbReference>
<evidence type="ECO:0000256" key="10">
    <source>
        <dbReference type="ARBA" id="ARBA00023237"/>
    </source>
</evidence>
<keyword evidence="14" id="KW-1185">Reference proteome</keyword>
<feature type="signal peptide" evidence="11">
    <location>
        <begin position="1"/>
        <end position="25"/>
    </location>
</feature>
<dbReference type="GO" id="GO:0006811">
    <property type="term" value="P:monoatomic ion transport"/>
    <property type="evidence" value="ECO:0007669"/>
    <property type="project" value="UniProtKB-KW"/>
</dbReference>
<dbReference type="InterPro" id="IPR023614">
    <property type="entry name" value="Porin_dom_sf"/>
</dbReference>
<evidence type="ECO:0000256" key="8">
    <source>
        <dbReference type="ARBA" id="ARBA00023114"/>
    </source>
</evidence>
<accession>A0A5E4TFK7</accession>
<dbReference type="Gene3D" id="2.40.160.10">
    <property type="entry name" value="Porin"/>
    <property type="match status" value="1"/>
</dbReference>
<dbReference type="InterPro" id="IPR050298">
    <property type="entry name" value="Gram-neg_bact_OMP"/>
</dbReference>
<evidence type="ECO:0000256" key="4">
    <source>
        <dbReference type="ARBA" id="ARBA00022452"/>
    </source>
</evidence>
<reference evidence="13 14" key="1">
    <citation type="submission" date="2019-08" db="EMBL/GenBank/DDBJ databases">
        <authorList>
            <person name="Peeters C."/>
        </authorList>
    </citation>
    <scope>NUCLEOTIDE SEQUENCE [LARGE SCALE GENOMIC DNA]</scope>
    <source>
        <strain evidence="13 14">LMG 31108</strain>
    </source>
</reference>
<keyword evidence="4" id="KW-1134">Transmembrane beta strand</keyword>
<evidence type="ECO:0000259" key="12">
    <source>
        <dbReference type="Pfam" id="PF13609"/>
    </source>
</evidence>
<comment type="subcellular location">
    <subcellularLocation>
        <location evidence="1">Cell outer membrane</location>
        <topology evidence="1">Multi-pass membrane protein</topology>
    </subcellularLocation>
</comment>
<evidence type="ECO:0000256" key="6">
    <source>
        <dbReference type="ARBA" id="ARBA00022729"/>
    </source>
</evidence>
<keyword evidence="5" id="KW-0812">Transmembrane</keyword>
<dbReference type="OrthoDB" id="6975458at2"/>
<evidence type="ECO:0000256" key="1">
    <source>
        <dbReference type="ARBA" id="ARBA00004571"/>
    </source>
</evidence>
<dbReference type="InterPro" id="IPR033900">
    <property type="entry name" value="Gram_neg_porin_domain"/>
</dbReference>
<organism evidence="13 14">
    <name type="scientific">Pandoraea anhela</name>
    <dbReference type="NCBI Taxonomy" id="2508295"/>
    <lineage>
        <taxon>Bacteria</taxon>
        <taxon>Pseudomonadati</taxon>
        <taxon>Pseudomonadota</taxon>
        <taxon>Betaproteobacteria</taxon>
        <taxon>Burkholderiales</taxon>
        <taxon>Burkholderiaceae</taxon>
        <taxon>Pandoraea</taxon>
    </lineage>
</organism>
<comment type="subunit">
    <text evidence="2">Homotrimer.</text>
</comment>
<keyword evidence="8" id="KW-0626">Porin</keyword>
<dbReference type="GO" id="GO:0046930">
    <property type="term" value="C:pore complex"/>
    <property type="evidence" value="ECO:0007669"/>
    <property type="project" value="UniProtKB-KW"/>
</dbReference>
<sequence>MNKAAGWLRGALALAVCGAAGVANAQSNPSSPSSISLYGQVDAWVGAAKAPGGERAWTQGGGGMSTSYWGIKGSEDLGDGLKALFTLEDFFLPQNGQYGRFTGDSFFSRNAYVGLQSSTLGTVTLGRLTTSYFVSTILFNPFVDSYTFSPMVYHTFLGLAGQGIVGDSGWSNAVMYATPDYKGLGASISYAFGNKAGEAGQNKWSAAAMYFHGPLAATLAYQQVKFDATPNDQAGITGFRNQQALQAGVTYDFRVVKLFGQYQYIKNTISGGNLTSNGGQLGVTVPLGGGNVMASYAYTKNAGADHRSRNTWAIGYDYGLSKRTDVYTAYLNDKVSGLDAGNTFGVGMRMKF</sequence>
<dbReference type="GO" id="GO:0009279">
    <property type="term" value="C:cell outer membrane"/>
    <property type="evidence" value="ECO:0007669"/>
    <property type="project" value="UniProtKB-SubCell"/>
</dbReference>
<protein>
    <submittedName>
        <fullName evidence="13">Porin</fullName>
    </submittedName>
</protein>